<evidence type="ECO:0000256" key="1">
    <source>
        <dbReference type="SAM" id="MobiDB-lite"/>
    </source>
</evidence>
<comment type="caution">
    <text evidence="2">The sequence shown here is derived from an EMBL/GenBank/DDBJ whole genome shotgun (WGS) entry which is preliminary data.</text>
</comment>
<feature type="region of interest" description="Disordered" evidence="1">
    <location>
        <begin position="1"/>
        <end position="29"/>
    </location>
</feature>
<name>A0A2S3YTN4_9HYPH</name>
<evidence type="ECO:0000313" key="3">
    <source>
        <dbReference type="Proteomes" id="UP000237511"/>
    </source>
</evidence>
<dbReference type="EMBL" id="LODU01000006">
    <property type="protein sequence ID" value="POH34998.1"/>
    <property type="molecule type" value="Genomic_DNA"/>
</dbReference>
<organism evidence="2 3">
    <name type="scientific">Sinorhizobium americanum</name>
    <dbReference type="NCBI Taxonomy" id="194963"/>
    <lineage>
        <taxon>Bacteria</taxon>
        <taxon>Pseudomonadati</taxon>
        <taxon>Pseudomonadota</taxon>
        <taxon>Alphaproteobacteria</taxon>
        <taxon>Hyphomicrobiales</taxon>
        <taxon>Rhizobiaceae</taxon>
        <taxon>Sinorhizobium/Ensifer group</taxon>
        <taxon>Sinorhizobium</taxon>
    </lineage>
</organism>
<evidence type="ECO:0000313" key="2">
    <source>
        <dbReference type="EMBL" id="POH34998.1"/>
    </source>
</evidence>
<accession>A0A2S3YTN4</accession>
<reference evidence="2 3" key="1">
    <citation type="journal article" date="2014" name="Syst. Appl. Microbiol.">
        <title>Microsymbionts of Phaseolus vulgaris in acid and alkaline soils of Mexico.</title>
        <authorList>
            <person name="Verastegui-Valdes M.M."/>
            <person name="Zhang Y.J."/>
            <person name="Rivera-Orduna F.N."/>
            <person name="Cheng H.P."/>
            <person name="Sui X.H."/>
            <person name="Wang E.T."/>
        </authorList>
    </citation>
    <scope>NUCLEOTIDE SEQUENCE [LARGE SCALE GENOMIC DNA]</scope>
    <source>
        <strain evidence="2 3">FG01</strain>
    </source>
</reference>
<dbReference type="Proteomes" id="UP000237511">
    <property type="component" value="Unassembled WGS sequence"/>
</dbReference>
<sequence length="70" mass="7590">MKIRRAKKNHPEIKAGGTERLTEEGFSATGRGSHGLGFSYRGMWAQEGCPGMFEAWLVSKGVISSGGPRH</sequence>
<gene>
    <name evidence="2" type="ORF">ATY31_04380</name>
</gene>
<protein>
    <submittedName>
        <fullName evidence="2">Uncharacterized protein</fullName>
    </submittedName>
</protein>
<proteinExistence type="predicted"/>
<dbReference type="AlphaFoldDB" id="A0A2S3YTN4"/>